<comment type="caution">
    <text evidence="4">The sequence shown here is derived from an EMBL/GenBank/DDBJ whole genome shotgun (WGS) entry which is preliminary data.</text>
</comment>
<dbReference type="InterPro" id="IPR051236">
    <property type="entry name" value="HAT_RTT109-like"/>
</dbReference>
<evidence type="ECO:0000313" key="4">
    <source>
        <dbReference type="EMBL" id="OQD80498.1"/>
    </source>
</evidence>
<evidence type="ECO:0000313" key="5">
    <source>
        <dbReference type="Proteomes" id="UP000191672"/>
    </source>
</evidence>
<sequence length="342" mass="38450">MSSGILNLFALSTKTLRSHFQDLELIIYPPKQSPYSAWSTHGVTPIRCHSHNDYWRHVPLHSALSAGCISVEADVWPWRDQILVGHSRYTVLAGSLDNLYLGPLGEMLDLHNQKPGRGIGFEDEIVGVFANNLSQTLVLLIDFKSDGDALWSLLSEALAPLREKGYLTHFNGTAGYTVMRPVTVVVSGDVSFANVVSNQTYRDIFFDAPLDNLTQLPVDGTADQTTITHQDQHKPRKPHEQLTNSPFNPYNSYYASADFSKAIGPLQLGRLSESQLQTLRSQIHAAHELGLKVRYWGNPGWPIGLRNHVWDVLVHEGVDVISTDDLKGATREVWRDSSWWWW</sequence>
<dbReference type="GO" id="GO:0006629">
    <property type="term" value="P:lipid metabolic process"/>
    <property type="evidence" value="ECO:0007669"/>
    <property type="project" value="InterPro"/>
</dbReference>
<organism evidence="4 5">
    <name type="scientific">Penicillium antarcticum</name>
    <dbReference type="NCBI Taxonomy" id="416450"/>
    <lineage>
        <taxon>Eukaryota</taxon>
        <taxon>Fungi</taxon>
        <taxon>Dikarya</taxon>
        <taxon>Ascomycota</taxon>
        <taxon>Pezizomycotina</taxon>
        <taxon>Eurotiomycetes</taxon>
        <taxon>Eurotiomycetidae</taxon>
        <taxon>Eurotiales</taxon>
        <taxon>Aspergillaceae</taxon>
        <taxon>Penicillium</taxon>
    </lineage>
</organism>
<dbReference type="STRING" id="416450.A0A1V6PU07"/>
<dbReference type="Proteomes" id="UP000191672">
    <property type="component" value="Unassembled WGS sequence"/>
</dbReference>
<evidence type="ECO:0000256" key="1">
    <source>
        <dbReference type="ARBA" id="ARBA00008858"/>
    </source>
</evidence>
<name>A0A1V6PU07_9EURO</name>
<comment type="similarity">
    <text evidence="1">Belongs to the AIM6 family.</text>
</comment>
<accession>A0A1V6PU07</accession>
<reference evidence="5" key="1">
    <citation type="journal article" date="2017" name="Nat. Microbiol.">
        <title>Global analysis of biosynthetic gene clusters reveals vast potential of secondary metabolite production in Penicillium species.</title>
        <authorList>
            <person name="Nielsen J.C."/>
            <person name="Grijseels S."/>
            <person name="Prigent S."/>
            <person name="Ji B."/>
            <person name="Dainat J."/>
            <person name="Nielsen K.F."/>
            <person name="Frisvad J.C."/>
            <person name="Workman M."/>
            <person name="Nielsen J."/>
        </authorList>
    </citation>
    <scope>NUCLEOTIDE SEQUENCE [LARGE SCALE GENOMIC DNA]</scope>
    <source>
        <strain evidence="5">IBT 31811</strain>
    </source>
</reference>
<dbReference type="PANTHER" id="PTHR31571">
    <property type="entry name" value="ALTERED INHERITANCE OF MITOCHONDRIA PROTEIN 6"/>
    <property type="match status" value="1"/>
</dbReference>
<protein>
    <recommendedName>
        <fullName evidence="2">Altered inheritance of mitochondria protein 6</fullName>
    </recommendedName>
</protein>
<dbReference type="InterPro" id="IPR017946">
    <property type="entry name" value="PLC-like_Pdiesterase_TIM-brl"/>
</dbReference>
<dbReference type="AlphaFoldDB" id="A0A1V6PU07"/>
<proteinExistence type="inferred from homology"/>
<gene>
    <name evidence="4" type="ORF">PENANT_c035G05473</name>
</gene>
<evidence type="ECO:0000256" key="2">
    <source>
        <dbReference type="ARBA" id="ARBA00014286"/>
    </source>
</evidence>
<dbReference type="EMBL" id="MDYN01000035">
    <property type="protein sequence ID" value="OQD80498.1"/>
    <property type="molecule type" value="Genomic_DNA"/>
</dbReference>
<feature type="region of interest" description="Disordered" evidence="3">
    <location>
        <begin position="225"/>
        <end position="245"/>
    </location>
</feature>
<evidence type="ECO:0000256" key="3">
    <source>
        <dbReference type="SAM" id="MobiDB-lite"/>
    </source>
</evidence>
<dbReference type="GO" id="GO:0008081">
    <property type="term" value="F:phosphoric diester hydrolase activity"/>
    <property type="evidence" value="ECO:0007669"/>
    <property type="project" value="InterPro"/>
</dbReference>
<keyword evidence="5" id="KW-1185">Reference proteome</keyword>
<dbReference type="SUPFAM" id="SSF51695">
    <property type="entry name" value="PLC-like phosphodiesterases"/>
    <property type="match status" value="1"/>
</dbReference>
<dbReference type="PANTHER" id="PTHR31571:SF1">
    <property type="entry name" value="ALTERED INHERITANCE OF MITOCHONDRIA PROTEIN 6"/>
    <property type="match status" value="1"/>
</dbReference>